<name>A0A8S2VW70_9BILA</name>
<dbReference type="Proteomes" id="UP000676336">
    <property type="component" value="Unassembled WGS sequence"/>
</dbReference>
<protein>
    <submittedName>
        <fullName evidence="2">Uncharacterized protein</fullName>
    </submittedName>
</protein>
<accession>A0A8S2VW70</accession>
<reference evidence="2" key="1">
    <citation type="submission" date="2021-02" db="EMBL/GenBank/DDBJ databases">
        <authorList>
            <person name="Nowell W R."/>
        </authorList>
    </citation>
    <scope>NUCLEOTIDE SEQUENCE</scope>
</reference>
<gene>
    <name evidence="2" type="ORF">BYL167_LOCUS32028</name>
    <name evidence="3" type="ORF">SMN809_LOCUS43301</name>
    <name evidence="4" type="ORF">SMN809_LOCUS54738</name>
</gene>
<sequence length="50" mass="5420">MTIQKKRIHIDLQGAAVKLPDIELVQPGPLPTLSIGKENKGKKIKTKSTG</sequence>
<organism evidence="2 5">
    <name type="scientific">Rotaria magnacalcarata</name>
    <dbReference type="NCBI Taxonomy" id="392030"/>
    <lineage>
        <taxon>Eukaryota</taxon>
        <taxon>Metazoa</taxon>
        <taxon>Spiralia</taxon>
        <taxon>Gnathifera</taxon>
        <taxon>Rotifera</taxon>
        <taxon>Eurotatoria</taxon>
        <taxon>Bdelloidea</taxon>
        <taxon>Philodinida</taxon>
        <taxon>Philodinidae</taxon>
        <taxon>Rotaria</taxon>
    </lineage>
</organism>
<feature type="region of interest" description="Disordered" evidence="1">
    <location>
        <begin position="30"/>
        <end position="50"/>
    </location>
</feature>
<feature type="non-terminal residue" evidence="2">
    <location>
        <position position="50"/>
    </location>
</feature>
<dbReference type="EMBL" id="CAJOBI010191685">
    <property type="protein sequence ID" value="CAF4963312.1"/>
    <property type="molecule type" value="Genomic_DNA"/>
</dbReference>
<feature type="compositionally biased region" description="Basic residues" evidence="1">
    <location>
        <begin position="40"/>
        <end position="50"/>
    </location>
</feature>
<dbReference type="EMBL" id="CAJOBI010127376">
    <property type="protein sequence ID" value="CAF4707659.1"/>
    <property type="molecule type" value="Genomic_DNA"/>
</dbReference>
<evidence type="ECO:0000256" key="1">
    <source>
        <dbReference type="SAM" id="MobiDB-lite"/>
    </source>
</evidence>
<proteinExistence type="predicted"/>
<dbReference type="EMBL" id="CAJOBH010058127">
    <property type="protein sequence ID" value="CAF4411762.1"/>
    <property type="molecule type" value="Genomic_DNA"/>
</dbReference>
<evidence type="ECO:0000313" key="2">
    <source>
        <dbReference type="EMBL" id="CAF4411762.1"/>
    </source>
</evidence>
<comment type="caution">
    <text evidence="2">The sequence shown here is derived from an EMBL/GenBank/DDBJ whole genome shotgun (WGS) entry which is preliminary data.</text>
</comment>
<evidence type="ECO:0000313" key="5">
    <source>
        <dbReference type="Proteomes" id="UP000681967"/>
    </source>
</evidence>
<dbReference type="Proteomes" id="UP000681967">
    <property type="component" value="Unassembled WGS sequence"/>
</dbReference>
<evidence type="ECO:0000313" key="3">
    <source>
        <dbReference type="EMBL" id="CAF4707659.1"/>
    </source>
</evidence>
<dbReference type="AlphaFoldDB" id="A0A8S2VW70"/>
<evidence type="ECO:0000313" key="4">
    <source>
        <dbReference type="EMBL" id="CAF4963312.1"/>
    </source>
</evidence>